<proteinExistence type="inferred from homology"/>
<accession>A0A9Q5N785</accession>
<dbReference type="NCBIfam" id="TIGR00983">
    <property type="entry name" value="3a0801s02tim23"/>
    <property type="match status" value="1"/>
</dbReference>
<feature type="compositionally biased region" description="Low complexity" evidence="8">
    <location>
        <begin position="407"/>
        <end position="417"/>
    </location>
</feature>
<feature type="region of interest" description="Disordered" evidence="8">
    <location>
        <begin position="338"/>
        <end position="420"/>
    </location>
</feature>
<reference evidence="10" key="1">
    <citation type="submission" date="2016-06" db="EMBL/GenBank/DDBJ databases">
        <title>Draft Genome sequence of the fungus Inonotus baumii.</title>
        <authorList>
            <person name="Zhu H."/>
            <person name="Lin W."/>
        </authorList>
    </citation>
    <scope>NUCLEOTIDE SEQUENCE</scope>
    <source>
        <strain evidence="10">821</strain>
    </source>
</reference>
<dbReference type="OrthoDB" id="3056235at2759"/>
<dbReference type="GO" id="GO:0030150">
    <property type="term" value="P:protein import into mitochondrial matrix"/>
    <property type="evidence" value="ECO:0007669"/>
    <property type="project" value="InterPro"/>
</dbReference>
<evidence type="ECO:0000256" key="7">
    <source>
        <dbReference type="ARBA" id="ARBA00023136"/>
    </source>
</evidence>
<dbReference type="PANTHER" id="PTHR15371:SF0">
    <property type="entry name" value="SD19278P"/>
    <property type="match status" value="1"/>
</dbReference>
<dbReference type="PANTHER" id="PTHR15371">
    <property type="entry name" value="TIM23"/>
    <property type="match status" value="1"/>
</dbReference>
<dbReference type="Gene3D" id="2.60.40.3960">
    <property type="entry name" value="Velvet domain"/>
    <property type="match status" value="1"/>
</dbReference>
<dbReference type="PROSITE" id="PS51821">
    <property type="entry name" value="VELVET"/>
    <property type="match status" value="1"/>
</dbReference>
<dbReference type="Pfam" id="PF02466">
    <property type="entry name" value="Tim17"/>
    <property type="match status" value="1"/>
</dbReference>
<comment type="caution">
    <text evidence="10">The sequence shown here is derived from an EMBL/GenBank/DDBJ whole genome shotgun (WGS) entry which is preliminary data.</text>
</comment>
<dbReference type="GO" id="GO:0005744">
    <property type="term" value="C:TIM23 mitochondrial import inner membrane translocase complex"/>
    <property type="evidence" value="ECO:0007669"/>
    <property type="project" value="InterPro"/>
</dbReference>
<evidence type="ECO:0000256" key="8">
    <source>
        <dbReference type="SAM" id="MobiDB-lite"/>
    </source>
</evidence>
<protein>
    <recommendedName>
        <fullName evidence="9">Velvet domain-containing protein</fullName>
    </recommendedName>
</protein>
<evidence type="ECO:0000313" key="10">
    <source>
        <dbReference type="EMBL" id="OCB86418.1"/>
    </source>
</evidence>
<keyword evidence="11" id="KW-1185">Reference proteome</keyword>
<sequence length="645" mass="69297">MSSSQNQASSSQGSADYLRSASFTKGSGTTSGDDNAVTASDLLSGGFDPTRLHPLAGLKDQLEYLQLEDDKVNDLPGAATALPSRGWSDDLCYGTGTTYLSGLAVGGLWGLREGIKRPLAVSNTRLRINAILNSVTRRGTFIGNSAGVLALIYNAINSSIDGMRGKHDVWGSMAAGGLTGALFKSTAGVRPMLAAGTLMTALAGAWSYVKKAIWDRSGGLALLIFWRKTYAPFHFVPGKWWSLLLRAYSNFVHKSPAHTTRNGFRMSSFDRDSQVDGATQSKARFVGRQRSKLAKIADPLPKRCSTSLILVAQADPFTLRTRWLKFCHCACNVKHSRPSFPPILNPPSRVRVTPQGMSGSRRSTLGSQSPRPRYQSTSRGASPEPPLTGRERLAIRFLAGEQTRPRTSSTSAGSTSGVPPDYVRQRVASTHVPGSSSSRHGHRSFTPVPSGLGQAVSSSPVILGSPPDTTGRTYHLEVEQHPERTAEFGPAVLSRLPLAPAPIVKLTIRDHTGSPIDPNTELPYLIAHLSLCTESGRPLQGVPGAPSQHLLYGTLVSSAQVLRNLRGRVAPYFIFPDVSVRQRGRYCLQISLVRLPGIGGPASTSVGRGDVLATVYTQVFEVVPQSNYAAPRPTEPDEQVIALRN</sequence>
<dbReference type="AlphaFoldDB" id="A0A9Q5N785"/>
<comment type="subcellular location">
    <subcellularLocation>
        <location evidence="1">Mitochondrion inner membrane</location>
        <topology evidence="1">Multi-pass membrane protein</topology>
    </subcellularLocation>
</comment>
<evidence type="ECO:0000256" key="4">
    <source>
        <dbReference type="ARBA" id="ARBA00022792"/>
    </source>
</evidence>
<comment type="similarity">
    <text evidence="2">Belongs to the Tim17/Tim22/Tim23 family.</text>
</comment>
<dbReference type="InterPro" id="IPR005681">
    <property type="entry name" value="Tim23"/>
</dbReference>
<feature type="compositionally biased region" description="Polar residues" evidence="8">
    <location>
        <begin position="355"/>
        <end position="380"/>
    </location>
</feature>
<gene>
    <name evidence="10" type="ORF">A7U60_g6537</name>
</gene>
<keyword evidence="3" id="KW-0812">Transmembrane</keyword>
<evidence type="ECO:0000259" key="9">
    <source>
        <dbReference type="PROSITE" id="PS51821"/>
    </source>
</evidence>
<dbReference type="GO" id="GO:0008320">
    <property type="term" value="F:protein transmembrane transporter activity"/>
    <property type="evidence" value="ECO:0007669"/>
    <property type="project" value="InterPro"/>
</dbReference>
<evidence type="ECO:0000256" key="5">
    <source>
        <dbReference type="ARBA" id="ARBA00022989"/>
    </source>
</evidence>
<keyword evidence="5" id="KW-1133">Transmembrane helix</keyword>
<keyword evidence="4" id="KW-0999">Mitochondrion inner membrane</keyword>
<feature type="domain" description="Velvet" evidence="9">
    <location>
        <begin position="468"/>
        <end position="645"/>
    </location>
</feature>
<keyword evidence="6" id="KW-0496">Mitochondrion</keyword>
<evidence type="ECO:0000256" key="3">
    <source>
        <dbReference type="ARBA" id="ARBA00022692"/>
    </source>
</evidence>
<evidence type="ECO:0000256" key="6">
    <source>
        <dbReference type="ARBA" id="ARBA00023128"/>
    </source>
</evidence>
<evidence type="ECO:0000313" key="11">
    <source>
        <dbReference type="Proteomes" id="UP000757232"/>
    </source>
</evidence>
<dbReference type="EMBL" id="LNZH02000202">
    <property type="protein sequence ID" value="OCB86418.1"/>
    <property type="molecule type" value="Genomic_DNA"/>
</dbReference>
<organism evidence="10 11">
    <name type="scientific">Sanghuangporus baumii</name>
    <name type="common">Phellinus baumii</name>
    <dbReference type="NCBI Taxonomy" id="108892"/>
    <lineage>
        <taxon>Eukaryota</taxon>
        <taxon>Fungi</taxon>
        <taxon>Dikarya</taxon>
        <taxon>Basidiomycota</taxon>
        <taxon>Agaricomycotina</taxon>
        <taxon>Agaricomycetes</taxon>
        <taxon>Hymenochaetales</taxon>
        <taxon>Hymenochaetaceae</taxon>
        <taxon>Sanghuangporus</taxon>
    </lineage>
</organism>
<dbReference type="InterPro" id="IPR037525">
    <property type="entry name" value="Velvet_dom"/>
</dbReference>
<keyword evidence="7" id="KW-0472">Membrane</keyword>
<dbReference type="Proteomes" id="UP000757232">
    <property type="component" value="Unassembled WGS sequence"/>
</dbReference>
<dbReference type="Pfam" id="PF11754">
    <property type="entry name" value="Velvet"/>
    <property type="match status" value="2"/>
</dbReference>
<name>A0A9Q5N785_SANBA</name>
<dbReference type="InterPro" id="IPR045238">
    <property type="entry name" value="Tim23-like"/>
</dbReference>
<evidence type="ECO:0000256" key="1">
    <source>
        <dbReference type="ARBA" id="ARBA00004448"/>
    </source>
</evidence>
<evidence type="ECO:0000256" key="2">
    <source>
        <dbReference type="ARBA" id="ARBA00008444"/>
    </source>
</evidence>
<dbReference type="InterPro" id="IPR038491">
    <property type="entry name" value="Velvet_dom_sf"/>
</dbReference>